<gene>
    <name evidence="3" type="ORF">QNI19_31785</name>
</gene>
<dbReference type="Pfam" id="PF07853">
    <property type="entry name" value="DUF1648"/>
    <property type="match status" value="1"/>
</dbReference>
<keyword evidence="1" id="KW-1133">Transmembrane helix</keyword>
<keyword evidence="1" id="KW-0812">Transmembrane</keyword>
<feature type="domain" description="DUF1648" evidence="2">
    <location>
        <begin position="48"/>
        <end position="87"/>
    </location>
</feature>
<comment type="caution">
    <text evidence="3">The sequence shown here is derived from an EMBL/GenBank/DDBJ whole genome shotgun (WGS) entry which is preliminary data.</text>
</comment>
<keyword evidence="4" id="KW-1185">Reference proteome</keyword>
<feature type="transmembrane region" description="Helical" evidence="1">
    <location>
        <begin position="84"/>
        <end position="107"/>
    </location>
</feature>
<keyword evidence="1" id="KW-0472">Membrane</keyword>
<feature type="transmembrane region" description="Helical" evidence="1">
    <location>
        <begin position="172"/>
        <end position="192"/>
    </location>
</feature>
<evidence type="ECO:0000313" key="3">
    <source>
        <dbReference type="EMBL" id="MDJ1497564.1"/>
    </source>
</evidence>
<evidence type="ECO:0000313" key="4">
    <source>
        <dbReference type="Proteomes" id="UP001228581"/>
    </source>
</evidence>
<name>A0ABT7CUX3_9BACT</name>
<feature type="transmembrane region" description="Helical" evidence="1">
    <location>
        <begin position="139"/>
        <end position="160"/>
    </location>
</feature>
<protein>
    <submittedName>
        <fullName evidence="3">DUF1648 domain-containing protein</fullName>
    </submittedName>
</protein>
<accession>A0ABT7CUX3</accession>
<proteinExistence type="predicted"/>
<sequence>MQPQIPKADYPLVGIQISADLKTIAHLFISFMRPLFLVVRLLKILSWLGALAFLLYSYYYLPDQIAIHYNHEGVPDNFLSRESFFYIAAGFIILVNVILSLIGRLVLGLPNQAILVPNANYWLANKTSREQLMYILRNWINALAVILNVYTMAMLFITLRLHTNQRVFLSDFTWILFAGVALIIVWAIYLPIRLRFKQTVEI</sequence>
<organism evidence="3 4">
    <name type="scientific">Xanthocytophaga flava</name>
    <dbReference type="NCBI Taxonomy" id="3048013"/>
    <lineage>
        <taxon>Bacteria</taxon>
        <taxon>Pseudomonadati</taxon>
        <taxon>Bacteroidota</taxon>
        <taxon>Cytophagia</taxon>
        <taxon>Cytophagales</taxon>
        <taxon>Rhodocytophagaceae</taxon>
        <taxon>Xanthocytophaga</taxon>
    </lineage>
</organism>
<evidence type="ECO:0000259" key="2">
    <source>
        <dbReference type="Pfam" id="PF07853"/>
    </source>
</evidence>
<dbReference type="InterPro" id="IPR012867">
    <property type="entry name" value="DUF1648"/>
</dbReference>
<reference evidence="3 4" key="1">
    <citation type="submission" date="2023-05" db="EMBL/GenBank/DDBJ databases">
        <authorList>
            <person name="Zhang X."/>
        </authorList>
    </citation>
    <scope>NUCLEOTIDE SEQUENCE [LARGE SCALE GENOMIC DNA]</scope>
    <source>
        <strain evidence="3 4">DM2B3-1</strain>
    </source>
</reference>
<dbReference type="Proteomes" id="UP001228581">
    <property type="component" value="Unassembled WGS sequence"/>
</dbReference>
<evidence type="ECO:0000256" key="1">
    <source>
        <dbReference type="SAM" id="Phobius"/>
    </source>
</evidence>
<dbReference type="EMBL" id="JASJOT010000033">
    <property type="protein sequence ID" value="MDJ1497564.1"/>
    <property type="molecule type" value="Genomic_DNA"/>
</dbReference>
<feature type="transmembrane region" description="Helical" evidence="1">
    <location>
        <begin position="41"/>
        <end position="61"/>
    </location>
</feature>